<proteinExistence type="predicted"/>
<evidence type="ECO:0008006" key="2">
    <source>
        <dbReference type="Google" id="ProtNLM"/>
    </source>
</evidence>
<name>A0A382VUJ7_9ZZZZ</name>
<protein>
    <recommendedName>
        <fullName evidence="2">Adhesin</fullName>
    </recommendedName>
</protein>
<gene>
    <name evidence="1" type="ORF">METZ01_LOCUS403051</name>
</gene>
<reference evidence="1" key="1">
    <citation type="submission" date="2018-05" db="EMBL/GenBank/DDBJ databases">
        <authorList>
            <person name="Lanie J.A."/>
            <person name="Ng W.-L."/>
            <person name="Kazmierczak K.M."/>
            <person name="Andrzejewski T.M."/>
            <person name="Davidsen T.M."/>
            <person name="Wayne K.J."/>
            <person name="Tettelin H."/>
            <person name="Glass J.I."/>
            <person name="Rusch D."/>
            <person name="Podicherti R."/>
            <person name="Tsui H.-C.T."/>
            <person name="Winkler M.E."/>
        </authorList>
    </citation>
    <scope>NUCLEOTIDE SEQUENCE</scope>
</reference>
<feature type="non-terminal residue" evidence="1">
    <location>
        <position position="282"/>
    </location>
</feature>
<feature type="non-terminal residue" evidence="1">
    <location>
        <position position="1"/>
    </location>
</feature>
<sequence length="282" mass="28019">ETAQDITGQTAGTYNLTVTDANGCTDTVNATITEPAALSLTPSNTDANCGQNDGSVAVAVTGGTGTYTYLWDDPTPSTSDTANNLLAGSYNVTVTDANGCTETATATINDLGGGTAAISDSTMVLCNGDSNGDATVTMTGGTAPFTYLWDDPAAQTNATATGLTAATYTATVTDAVGCIAIATITITEPALLNVSITASSDVSCNAACDGDATVSVSGGTTNYTYLWSDTQTTSTATALCAGAYTVTVTDANGCTGQDNITITEPNVLDATAVITNVTCNAG</sequence>
<dbReference type="Gene3D" id="2.60.40.740">
    <property type="match status" value="3"/>
</dbReference>
<dbReference type="EMBL" id="UINC01154745">
    <property type="protein sequence ID" value="SVD50197.1"/>
    <property type="molecule type" value="Genomic_DNA"/>
</dbReference>
<dbReference type="AlphaFoldDB" id="A0A382VUJ7"/>
<dbReference type="Pfam" id="PF13573">
    <property type="entry name" value="SprB"/>
    <property type="match status" value="3"/>
</dbReference>
<evidence type="ECO:0000313" key="1">
    <source>
        <dbReference type="EMBL" id="SVD50197.1"/>
    </source>
</evidence>
<dbReference type="InterPro" id="IPR025667">
    <property type="entry name" value="SprB_repeat"/>
</dbReference>
<organism evidence="1">
    <name type="scientific">marine metagenome</name>
    <dbReference type="NCBI Taxonomy" id="408172"/>
    <lineage>
        <taxon>unclassified sequences</taxon>
        <taxon>metagenomes</taxon>
        <taxon>ecological metagenomes</taxon>
    </lineage>
</organism>
<accession>A0A382VUJ7</accession>